<dbReference type="InterPro" id="IPR045051">
    <property type="entry name" value="SBT"/>
</dbReference>
<dbReference type="EMBL" id="BAER01000042">
    <property type="protein sequence ID" value="GAC32605.1"/>
    <property type="molecule type" value="Genomic_DNA"/>
</dbReference>
<feature type="active site" description="Charge relay system" evidence="5 6">
    <location>
        <position position="230"/>
    </location>
</feature>
<evidence type="ECO:0000256" key="1">
    <source>
        <dbReference type="ARBA" id="ARBA00011073"/>
    </source>
</evidence>
<dbReference type="InterPro" id="IPR000209">
    <property type="entry name" value="Peptidase_S8/S53_dom"/>
</dbReference>
<dbReference type="SUPFAM" id="SSF52743">
    <property type="entry name" value="Subtilisin-like"/>
    <property type="match status" value="1"/>
</dbReference>
<dbReference type="Pfam" id="PF00404">
    <property type="entry name" value="Dockerin_1"/>
    <property type="match status" value="1"/>
</dbReference>
<keyword evidence="2 6" id="KW-0645">Protease</keyword>
<dbReference type="Pfam" id="PF05922">
    <property type="entry name" value="Inhibitor_I9"/>
    <property type="match status" value="1"/>
</dbReference>
<dbReference type="InterPro" id="IPR036439">
    <property type="entry name" value="Dockerin_dom_sf"/>
</dbReference>
<evidence type="ECO:0000313" key="9">
    <source>
        <dbReference type="EMBL" id="GAC32605.1"/>
    </source>
</evidence>
<organism evidence="9 10">
    <name type="scientific">Paraglaciecola polaris LMG 21857</name>
    <dbReference type="NCBI Taxonomy" id="1129793"/>
    <lineage>
        <taxon>Bacteria</taxon>
        <taxon>Pseudomonadati</taxon>
        <taxon>Pseudomonadota</taxon>
        <taxon>Gammaproteobacteria</taxon>
        <taxon>Alteromonadales</taxon>
        <taxon>Alteromonadaceae</taxon>
        <taxon>Paraglaciecola</taxon>
    </lineage>
</organism>
<dbReference type="InterPro" id="IPR016134">
    <property type="entry name" value="Dockerin_dom"/>
</dbReference>
<dbReference type="PROSITE" id="PS00018">
    <property type="entry name" value="EF_HAND_1"/>
    <property type="match status" value="1"/>
</dbReference>
<dbReference type="PROSITE" id="PS51892">
    <property type="entry name" value="SUBTILASE"/>
    <property type="match status" value="1"/>
</dbReference>
<evidence type="ECO:0000256" key="3">
    <source>
        <dbReference type="ARBA" id="ARBA00022801"/>
    </source>
</evidence>
<dbReference type="InterPro" id="IPR015500">
    <property type="entry name" value="Peptidase_S8_subtilisin-rel"/>
</dbReference>
<gene>
    <name evidence="9" type="ORF">GPLA_1691</name>
</gene>
<sequence>MKHTLSLAVSAALMSMSAHSAGELADGISKFDVSPSALKSVAATSVNKNKNQKEPVASIAQRFVVEKGIENKPYVYIVRLTDQPVATYDGGIKDLKATNPKKATSAFARVQGPQKAPKLDVEAPEVKAYVSYLKGVQSTFISRATRVVNSLRVVDTFKYSVNGVAVRVTPDEAEALSKLPGVERVEREASYKMDTDTGPIKIGAPNIWDGSVTNSGVGTFGEGIVIATIDSGVNTDSRSFADVGDDGYDHSNPRGAGVYVGDCADNFPEMCNDKLIGVRSYTRITDDYGDTDVFPPNLPRNGEDYSGHGSHTAGTFAGNILFDVPVLTPGAGEESHGIPGEFEFARISGVAPHANIIAYQICYPGRSDANDTYGDCPGAAILAGIDNAIEDGVDIINYSISGGGFPWSSDVDMAFLSARNAGIFVATSAGNSGPDAATTSKHAPWYTAVAASTHGREIDYAKEIGEFTGGDYELGTLTGNSNSLGITASIVYAGDFANTNDPDGDPAQCLQPFPVGTFSGEIVMCDRGAIARVEKAQNVAAGGAEGFVLGNVTGGGSTVDNDAYVIPGIHIDAAQAELLRDWLASGEGHMATITPSAGELILSEGDDIADFSSRGPNPSISTITPQVAAPGVSIYAASADQKFGHDGHIADPSDFAFLSGTSMASPHVAGAAALLMAANPSWSPDNIRSALMMTATTNMRKEDGVTPADWFDMGSGRIQVDQANQTGLVMDESGANYLAANPNDGGDPKTLNIPSMADDNCVGACRWTRTVTATKDGLWSVSGVGISDGVSVTVSPASFDIVAGASQEITVTASADVSGDDFLFAQLNLTSNTSPDLHMPIAVIATTSNIPDSMSISADRNADTRVLSDILAVEISDFTARSYGLTKATSTTASILEDSDNGSALDDLADGVHVITMNVPDDAKYLVAEITASESPDLDLFVVRDANENGVAEANEVVAFSATASALEKVSLVEPLSGTYWIVVQNWSASASGASDEFTIATAIVDGELGDNLTVDAPSSIAAITPFDIRVGWDIDAVEGDKYYGAFDVGASAGSAGSFGLVVVDLDRTADDVQVVGGSEELLVPGDQIDYAIQVGPNFSDADRQYEISLTLPDGVKLVEGSLVDGMVAESGTLTWSVLQDSIKGQAPSYSVTTNANDASCVNPNFGQGSGYLDLALFGIGFSGADGDTVTANFNSPASLLGQAYDSFGVTDDGFISFTGDVGATPWVNQLMPDENPANGLIAPFWRDMILDTANGSGITVATAGPFTIVEWDNMRPFGGVTGDNLDFQVIFNNAPVGNEPDIIFSYDDVTHVTADQQGTSIGYESIDGKSGLTTHYVGAAAEQIGNIETDIVSGSQLCFRLQDPDNTKLLTFSLEVTEDNAGGPVQLQAMSSLPNNVGTKTEDSPINANAVVAVSGDWDGDGDVDISDIRALIRAIQLRQDIDLSFDFNDDGQVNYTDVRLLQRMCTRSGCAVN</sequence>
<dbReference type="Gene3D" id="2.60.120.380">
    <property type="match status" value="1"/>
</dbReference>
<dbReference type="Pfam" id="PF02225">
    <property type="entry name" value="PA"/>
    <property type="match status" value="1"/>
</dbReference>
<dbReference type="InterPro" id="IPR036852">
    <property type="entry name" value="Peptidase_S8/S53_dom_sf"/>
</dbReference>
<evidence type="ECO:0000313" key="10">
    <source>
        <dbReference type="Proteomes" id="UP000006322"/>
    </source>
</evidence>
<dbReference type="RefSeq" id="WP_007104393.1">
    <property type="nucleotide sequence ID" value="NZ_BAER01000042.1"/>
</dbReference>
<dbReference type="InterPro" id="IPR034197">
    <property type="entry name" value="Peptidases_S8_3"/>
</dbReference>
<accession>K7AB51</accession>
<feature type="signal peptide" evidence="7">
    <location>
        <begin position="1"/>
        <end position="20"/>
    </location>
</feature>
<dbReference type="Gene3D" id="3.40.50.200">
    <property type="entry name" value="Peptidase S8/S53 domain"/>
    <property type="match status" value="1"/>
</dbReference>
<evidence type="ECO:0000259" key="8">
    <source>
        <dbReference type="PROSITE" id="PS51766"/>
    </source>
</evidence>
<evidence type="ECO:0000256" key="6">
    <source>
        <dbReference type="PROSITE-ProRule" id="PRU01240"/>
    </source>
</evidence>
<dbReference type="Gene3D" id="1.10.1330.10">
    <property type="entry name" value="Dockerin domain"/>
    <property type="match status" value="1"/>
</dbReference>
<dbReference type="GO" id="GO:0004553">
    <property type="term" value="F:hydrolase activity, hydrolyzing O-glycosyl compounds"/>
    <property type="evidence" value="ECO:0007669"/>
    <property type="project" value="InterPro"/>
</dbReference>
<dbReference type="InterPro" id="IPR002105">
    <property type="entry name" value="Dockerin_1_rpt"/>
</dbReference>
<dbReference type="SUPFAM" id="SSF63446">
    <property type="entry name" value="Type I dockerin domain"/>
    <property type="match status" value="1"/>
</dbReference>
<comment type="caution">
    <text evidence="9">The sequence shown here is derived from an EMBL/GenBank/DDBJ whole genome shotgun (WGS) entry which is preliminary data.</text>
</comment>
<comment type="similarity">
    <text evidence="1 6">Belongs to the peptidase S8 family.</text>
</comment>
<dbReference type="GO" id="GO:0004252">
    <property type="term" value="F:serine-type endopeptidase activity"/>
    <property type="evidence" value="ECO:0007669"/>
    <property type="project" value="UniProtKB-UniRule"/>
</dbReference>
<feature type="chain" id="PRO_5003901477" evidence="7">
    <location>
        <begin position="21"/>
        <end position="1475"/>
    </location>
</feature>
<keyword evidence="3 6" id="KW-0378">Hydrolase</keyword>
<keyword evidence="4 6" id="KW-0720">Serine protease</keyword>
<feature type="domain" description="Dockerin" evidence="8">
    <location>
        <begin position="1412"/>
        <end position="1475"/>
    </location>
</feature>
<dbReference type="Pfam" id="PF00082">
    <property type="entry name" value="Peptidase_S8"/>
    <property type="match status" value="1"/>
</dbReference>
<dbReference type="CDD" id="cd04852">
    <property type="entry name" value="Peptidases_S8_3"/>
    <property type="match status" value="1"/>
</dbReference>
<dbReference type="InterPro" id="IPR023828">
    <property type="entry name" value="Peptidase_S8_Ser-AS"/>
</dbReference>
<evidence type="ECO:0000256" key="5">
    <source>
        <dbReference type="PIRSR" id="PIRSR615500-1"/>
    </source>
</evidence>
<proteinExistence type="inferred from homology"/>
<dbReference type="CDD" id="cd02120">
    <property type="entry name" value="PA_subtilisin_like"/>
    <property type="match status" value="1"/>
</dbReference>
<dbReference type="PANTHER" id="PTHR10795">
    <property type="entry name" value="PROPROTEIN CONVERTASE SUBTILISIN/KEXIN"/>
    <property type="match status" value="1"/>
</dbReference>
<dbReference type="STRING" id="1129793.GPLA_1691"/>
<dbReference type="Proteomes" id="UP000006322">
    <property type="component" value="Unassembled WGS sequence"/>
</dbReference>
<keyword evidence="7" id="KW-0732">Signal</keyword>
<dbReference type="PROSITE" id="PS00138">
    <property type="entry name" value="SUBTILASE_SER"/>
    <property type="match status" value="1"/>
</dbReference>
<name>K7AB51_9ALTE</name>
<dbReference type="InterPro" id="IPR003137">
    <property type="entry name" value="PA_domain"/>
</dbReference>
<dbReference type="GO" id="GO:0006508">
    <property type="term" value="P:proteolysis"/>
    <property type="evidence" value="ECO:0007669"/>
    <property type="project" value="UniProtKB-KW"/>
</dbReference>
<protein>
    <submittedName>
        <fullName evidence="9">Peptidase S8/S53 family protein</fullName>
    </submittedName>
</protein>
<evidence type="ECO:0000256" key="4">
    <source>
        <dbReference type="ARBA" id="ARBA00022825"/>
    </source>
</evidence>
<dbReference type="OrthoDB" id="614750at2"/>
<dbReference type="GO" id="GO:0000272">
    <property type="term" value="P:polysaccharide catabolic process"/>
    <property type="evidence" value="ECO:0007669"/>
    <property type="project" value="InterPro"/>
</dbReference>
<dbReference type="Gene3D" id="3.50.30.30">
    <property type="match status" value="1"/>
</dbReference>
<dbReference type="PROSITE" id="PS51766">
    <property type="entry name" value="DOCKERIN"/>
    <property type="match status" value="1"/>
</dbReference>
<feature type="active site" description="Charge relay system" evidence="5 6">
    <location>
        <position position="308"/>
    </location>
</feature>
<evidence type="ECO:0000256" key="2">
    <source>
        <dbReference type="ARBA" id="ARBA00022670"/>
    </source>
</evidence>
<reference evidence="10" key="1">
    <citation type="journal article" date="2014" name="Environ. Microbiol.">
        <title>Comparative genomics of the marine bacterial genus Glaciecola reveals the high degree of genomic diversity and genomic characteristic for cold adaptation.</title>
        <authorList>
            <person name="Qin Q.L."/>
            <person name="Xie B.B."/>
            <person name="Yu Y."/>
            <person name="Shu Y.L."/>
            <person name="Rong J.C."/>
            <person name="Zhang Y.J."/>
            <person name="Zhao D.L."/>
            <person name="Chen X.L."/>
            <person name="Zhang X.Y."/>
            <person name="Chen B."/>
            <person name="Zhou B.C."/>
            <person name="Zhang Y.Z."/>
        </authorList>
    </citation>
    <scope>NUCLEOTIDE SEQUENCE [LARGE SCALE GENOMIC DNA]</scope>
    <source>
        <strain evidence="10">LMG 21857</strain>
    </source>
</reference>
<feature type="active site" description="Charge relay system" evidence="5 6">
    <location>
        <position position="662"/>
    </location>
</feature>
<evidence type="ECO:0000256" key="7">
    <source>
        <dbReference type="SAM" id="SignalP"/>
    </source>
</evidence>
<dbReference type="InterPro" id="IPR018247">
    <property type="entry name" value="EF_Hand_1_Ca_BS"/>
</dbReference>
<keyword evidence="10" id="KW-1185">Reference proteome</keyword>
<dbReference type="InterPro" id="IPR010259">
    <property type="entry name" value="S8pro/Inhibitor_I9"/>
</dbReference>
<dbReference type="PRINTS" id="PR00723">
    <property type="entry name" value="SUBTILISIN"/>
</dbReference>